<evidence type="ECO:0000256" key="2">
    <source>
        <dbReference type="ARBA" id="ARBA00023012"/>
    </source>
</evidence>
<dbReference type="InterPro" id="IPR027417">
    <property type="entry name" value="P-loop_NTPase"/>
</dbReference>
<dbReference type="InterPro" id="IPR005158">
    <property type="entry name" value="BTAD"/>
</dbReference>
<dbReference type="SMART" id="SM01043">
    <property type="entry name" value="BTAD"/>
    <property type="match status" value="1"/>
</dbReference>
<dbReference type="Pfam" id="PF25872">
    <property type="entry name" value="HTH_77"/>
    <property type="match status" value="1"/>
</dbReference>
<feature type="compositionally biased region" description="Low complexity" evidence="5">
    <location>
        <begin position="261"/>
        <end position="289"/>
    </location>
</feature>
<dbReference type="Pfam" id="PF03704">
    <property type="entry name" value="BTAD"/>
    <property type="match status" value="1"/>
</dbReference>
<sequence length="1176" mass="126198">MHYGILGTTTAHHDDGTAIPLGGARLRALLAALALRQGRPVPADLLAEEVWGADPPQDTAAALQTLVGRLRRTVGRDEIGSGPAGYWLTGPDTDLAEFQRLSAEGRRALETADHAVAAERLREALALWRGAALADLPDLGGPAIRLEAQREETRRHRISADLALGRAAELTAELAGLAEQHPLDEQVQYLLIRALHESGRSSEALRQYERVRRALADELGTDPGRRLRDLHGELLRPAEPAAEPGGGPGRPHPALDGDPRASSVSPAPASSTPASSASAAASATSTPPAAHRPPGQAAHPSPEPPAPAARTSGNLRARLTSFVGRESDLAAVRAALTAGRLTTLTGPGGSGKTRLSVEAGRAEQAAGHWPDGVWLAELAPLESPEAVPGAVLSALGLRETVLHTGNKVVEVIENRTDDPVRRIVEYCGRRRMLIVLDNCEHLIQAAADLADRLLAECPGLTVLATSREPLGVPGETMLPVEPLPDPVALRLLAERAAAARPGFDPGSDPEACAEICRRLDGLPLAIELAAARLRVMTPRQIADRLDGRFALLTAGSRTLLPRQQTLRAVVDWSWDLLGKRERAVLRRLSAFAGGWTLEDAEAVCSDEAEVPREEVADLLLSLVDKSLVVAGLDAEGPPRYWMLETIHEYAAERLAQTPGDDVQLRHLRHYRDVLRTTEPDRYGPRQLGLIALLEREKDNVRVALRRAVDRGEEQDALVIALGMSWFWTLRGYNAEAHSWYDAVAQLGPDPFADDAPPAEPLAADILHCPLPMTPDVLAEARRQLRLSRLVSQFEGDMEVMGSAEAADLARRIIRTYTPDLPQSYKFPALMRVFAAFLAGKLDQMREMLDDAVAGCRVHGSDSDLAFILQIRAKMMNDWPGGLEAGIRDGDESLALFTRAGDRWGMSQALAARAESLTTAGETRQAVVAYRQAIELTQEVGAPQEVPMLMVQLGNALMGSDTAEGERIVREALEQVGDGAHGSNGAVLFGRLVLTGLHTLREEFDEALRELDALEQAQGEYGPLVPGLVPSLLSCIRGWVTARAGEPERGLLLLVGGWSLLRGMKSEAGAFAEQMTVLLVPAAAGVLRVFAERDQDLDCARLAARLIGSHAGLNGPKGGFLDQVEVRTADRSLRQLLGDDGYEAAIAQGGGLSLGGTTAVLDSLGDWARERGLELEP</sequence>
<dbReference type="InterPro" id="IPR058852">
    <property type="entry name" value="HTH_77"/>
</dbReference>
<reference evidence="7" key="2">
    <citation type="submission" date="2020-09" db="EMBL/GenBank/DDBJ databases">
        <authorList>
            <person name="Sun Q."/>
            <person name="Ohkuma M."/>
        </authorList>
    </citation>
    <scope>NUCLEOTIDE SEQUENCE</scope>
    <source>
        <strain evidence="7">JCM 4646</strain>
    </source>
</reference>
<protein>
    <recommendedName>
        <fullName evidence="6">OmpR/PhoB-type domain-containing protein</fullName>
    </recommendedName>
</protein>
<dbReference type="EMBL" id="BNBO01000066">
    <property type="protein sequence ID" value="GHH83540.1"/>
    <property type="molecule type" value="Genomic_DNA"/>
</dbReference>
<evidence type="ECO:0000256" key="1">
    <source>
        <dbReference type="ARBA" id="ARBA00005820"/>
    </source>
</evidence>
<dbReference type="Proteomes" id="UP000617734">
    <property type="component" value="Unassembled WGS sequence"/>
</dbReference>
<evidence type="ECO:0000313" key="8">
    <source>
        <dbReference type="Proteomes" id="UP000617734"/>
    </source>
</evidence>
<dbReference type="SUPFAM" id="SSF52540">
    <property type="entry name" value="P-loop containing nucleoside triphosphate hydrolases"/>
    <property type="match status" value="1"/>
</dbReference>
<dbReference type="InterPro" id="IPR016032">
    <property type="entry name" value="Sig_transdc_resp-reg_C-effctor"/>
</dbReference>
<gene>
    <name evidence="7" type="ORF">GCM10018781_70980</name>
</gene>
<name>A0A919GFA4_9ACTN</name>
<dbReference type="InterPro" id="IPR001867">
    <property type="entry name" value="OmpR/PhoB-type_DNA-bd"/>
</dbReference>
<evidence type="ECO:0000256" key="5">
    <source>
        <dbReference type="SAM" id="MobiDB-lite"/>
    </source>
</evidence>
<organism evidence="7 8">
    <name type="scientific">Kitasatospora indigofera</name>
    <dbReference type="NCBI Taxonomy" id="67307"/>
    <lineage>
        <taxon>Bacteria</taxon>
        <taxon>Bacillati</taxon>
        <taxon>Actinomycetota</taxon>
        <taxon>Actinomycetes</taxon>
        <taxon>Kitasatosporales</taxon>
        <taxon>Streptomycetaceae</taxon>
        <taxon>Kitasatospora</taxon>
    </lineage>
</organism>
<keyword evidence="3 4" id="KW-0238">DNA-binding</keyword>
<dbReference type="PANTHER" id="PTHR47691">
    <property type="entry name" value="REGULATOR-RELATED"/>
    <property type="match status" value="1"/>
</dbReference>
<dbReference type="InterPro" id="IPR011990">
    <property type="entry name" value="TPR-like_helical_dom_sf"/>
</dbReference>
<dbReference type="InterPro" id="IPR036388">
    <property type="entry name" value="WH-like_DNA-bd_sf"/>
</dbReference>
<dbReference type="Gene3D" id="3.40.50.300">
    <property type="entry name" value="P-loop containing nucleotide triphosphate hydrolases"/>
    <property type="match status" value="1"/>
</dbReference>
<dbReference type="SUPFAM" id="SSF48452">
    <property type="entry name" value="TPR-like"/>
    <property type="match status" value="2"/>
</dbReference>
<dbReference type="PROSITE" id="PS51755">
    <property type="entry name" value="OMPR_PHOB"/>
    <property type="match status" value="1"/>
</dbReference>
<dbReference type="CDD" id="cd15831">
    <property type="entry name" value="BTAD"/>
    <property type="match status" value="1"/>
</dbReference>
<dbReference type="Gene3D" id="1.10.10.10">
    <property type="entry name" value="Winged helix-like DNA-binding domain superfamily/Winged helix DNA-binding domain"/>
    <property type="match status" value="1"/>
</dbReference>
<dbReference type="AlphaFoldDB" id="A0A919GFA4"/>
<dbReference type="Pfam" id="PF00486">
    <property type="entry name" value="Trans_reg_C"/>
    <property type="match status" value="1"/>
</dbReference>
<evidence type="ECO:0000256" key="4">
    <source>
        <dbReference type="PROSITE-ProRule" id="PRU01091"/>
    </source>
</evidence>
<dbReference type="Gene3D" id="1.25.40.10">
    <property type="entry name" value="Tetratricopeptide repeat domain"/>
    <property type="match status" value="2"/>
</dbReference>
<feature type="region of interest" description="Disordered" evidence="5">
    <location>
        <begin position="237"/>
        <end position="311"/>
    </location>
</feature>
<evidence type="ECO:0000259" key="6">
    <source>
        <dbReference type="PROSITE" id="PS51755"/>
    </source>
</evidence>
<dbReference type="GeneID" id="95357352"/>
<proteinExistence type="inferred from homology"/>
<keyword evidence="2" id="KW-0902">Two-component regulatory system</keyword>
<evidence type="ECO:0000313" key="7">
    <source>
        <dbReference type="EMBL" id="GHH83540.1"/>
    </source>
</evidence>
<reference evidence="7" key="1">
    <citation type="journal article" date="2014" name="Int. J. Syst. Evol. Microbiol.">
        <title>Complete genome sequence of Corynebacterium casei LMG S-19264T (=DSM 44701T), isolated from a smear-ripened cheese.</title>
        <authorList>
            <consortium name="US DOE Joint Genome Institute (JGI-PGF)"/>
            <person name="Walter F."/>
            <person name="Albersmeier A."/>
            <person name="Kalinowski J."/>
            <person name="Ruckert C."/>
        </authorList>
    </citation>
    <scope>NUCLEOTIDE SEQUENCE</scope>
    <source>
        <strain evidence="7">JCM 4646</strain>
    </source>
</reference>
<dbReference type="SMART" id="SM00862">
    <property type="entry name" value="Trans_reg_C"/>
    <property type="match status" value="1"/>
</dbReference>
<dbReference type="GO" id="GO:0000160">
    <property type="term" value="P:phosphorelay signal transduction system"/>
    <property type="evidence" value="ECO:0007669"/>
    <property type="project" value="UniProtKB-KW"/>
</dbReference>
<dbReference type="RefSeq" id="WP_229928004.1">
    <property type="nucleotide sequence ID" value="NZ_BNBO01000066.1"/>
</dbReference>
<feature type="DNA-binding region" description="OmpR/PhoB-type" evidence="4">
    <location>
        <begin position="1"/>
        <end position="110"/>
    </location>
</feature>
<accession>A0A919GFA4</accession>
<comment type="similarity">
    <text evidence="1">Belongs to the AfsR/DnrI/RedD regulatory family.</text>
</comment>
<feature type="domain" description="OmpR/PhoB-type" evidence="6">
    <location>
        <begin position="1"/>
        <end position="110"/>
    </location>
</feature>
<dbReference type="PANTHER" id="PTHR47691:SF3">
    <property type="entry name" value="HTH-TYPE TRANSCRIPTIONAL REGULATOR RV0890C-RELATED"/>
    <property type="match status" value="1"/>
</dbReference>
<comment type="caution">
    <text evidence="7">The sequence shown here is derived from an EMBL/GenBank/DDBJ whole genome shotgun (WGS) entry which is preliminary data.</text>
</comment>
<evidence type="ECO:0000256" key="3">
    <source>
        <dbReference type="ARBA" id="ARBA00023125"/>
    </source>
</evidence>
<dbReference type="GO" id="GO:0006355">
    <property type="term" value="P:regulation of DNA-templated transcription"/>
    <property type="evidence" value="ECO:0007669"/>
    <property type="project" value="InterPro"/>
</dbReference>
<keyword evidence="8" id="KW-1185">Reference proteome</keyword>
<dbReference type="SUPFAM" id="SSF46894">
    <property type="entry name" value="C-terminal effector domain of the bipartite response regulators"/>
    <property type="match status" value="1"/>
</dbReference>
<dbReference type="GO" id="GO:0003677">
    <property type="term" value="F:DNA binding"/>
    <property type="evidence" value="ECO:0007669"/>
    <property type="project" value="UniProtKB-UniRule"/>
</dbReference>